<evidence type="ECO:0000313" key="1">
    <source>
        <dbReference type="EMBL" id="MFD0914476.1"/>
    </source>
</evidence>
<gene>
    <name evidence="1" type="ORF">ACFQ1Z_13020</name>
</gene>
<dbReference type="EMBL" id="JBHTKB010000003">
    <property type="protein sequence ID" value="MFD0914476.1"/>
    <property type="molecule type" value="Genomic_DNA"/>
</dbReference>
<protein>
    <submittedName>
        <fullName evidence="1">Uncharacterized protein</fullName>
    </submittedName>
</protein>
<comment type="caution">
    <text evidence="1">The sequence shown here is derived from an EMBL/GenBank/DDBJ whole genome shotgun (WGS) entry which is preliminary data.</text>
</comment>
<dbReference type="RefSeq" id="WP_379058323.1">
    <property type="nucleotide sequence ID" value="NZ_JBHTKB010000003.1"/>
</dbReference>
<organism evidence="1 2">
    <name type="scientific">Methylophilus luteus</name>
    <dbReference type="NCBI Taxonomy" id="640108"/>
    <lineage>
        <taxon>Bacteria</taxon>
        <taxon>Pseudomonadati</taxon>
        <taxon>Pseudomonadota</taxon>
        <taxon>Betaproteobacteria</taxon>
        <taxon>Nitrosomonadales</taxon>
        <taxon>Methylophilaceae</taxon>
        <taxon>Methylophilus</taxon>
    </lineage>
</organism>
<name>A0ABW3F7P9_9PROT</name>
<evidence type="ECO:0000313" key="2">
    <source>
        <dbReference type="Proteomes" id="UP001597128"/>
    </source>
</evidence>
<dbReference type="Proteomes" id="UP001597128">
    <property type="component" value="Unassembled WGS sequence"/>
</dbReference>
<sequence length="208" mass="22889">MSVPAHSEAFEKLRGEVLNRVMPGLRHKMLGKLQPVTLLSQVLSRKLSLGSADQAYVQTQVDEIKLNARLVTAATQNLFTWVALDAPVQLPADELLSECVDLLKMECYSNHLIISNHVTSTQALPALEARVLICAGIILLADKQAEEKTLEIRATGNQIQFKWNKACTSAASNNPGMLSNWDWITDISPLCQIAQITSGMQFNFQTAS</sequence>
<accession>A0ABW3F7P9</accession>
<keyword evidence="2" id="KW-1185">Reference proteome</keyword>
<proteinExistence type="predicted"/>
<reference evidence="2" key="1">
    <citation type="journal article" date="2019" name="Int. J. Syst. Evol. Microbiol.">
        <title>The Global Catalogue of Microorganisms (GCM) 10K type strain sequencing project: providing services to taxonomists for standard genome sequencing and annotation.</title>
        <authorList>
            <consortium name="The Broad Institute Genomics Platform"/>
            <consortium name="The Broad Institute Genome Sequencing Center for Infectious Disease"/>
            <person name="Wu L."/>
            <person name="Ma J."/>
        </authorList>
    </citation>
    <scope>NUCLEOTIDE SEQUENCE [LARGE SCALE GENOMIC DNA]</scope>
    <source>
        <strain evidence="2">CCUG 58412</strain>
    </source>
</reference>